<gene>
    <name evidence="6" type="ORF">XAT740_LOCUS18386</name>
</gene>
<dbReference type="AlphaFoldDB" id="A0A814P9E8"/>
<comment type="similarity">
    <text evidence="1">Belongs to the methyltransferase superfamily.</text>
</comment>
<dbReference type="Proteomes" id="UP000663828">
    <property type="component" value="Unassembled WGS sequence"/>
</dbReference>
<evidence type="ECO:0000259" key="5">
    <source>
        <dbReference type="Pfam" id="PF08241"/>
    </source>
</evidence>
<dbReference type="SUPFAM" id="SSF53335">
    <property type="entry name" value="S-adenosyl-L-methionine-dependent methyltransferases"/>
    <property type="match status" value="2"/>
</dbReference>
<evidence type="ECO:0000313" key="7">
    <source>
        <dbReference type="Proteomes" id="UP000663828"/>
    </source>
</evidence>
<dbReference type="InterPro" id="IPR029063">
    <property type="entry name" value="SAM-dependent_MTases_sf"/>
</dbReference>
<evidence type="ECO:0000256" key="3">
    <source>
        <dbReference type="ARBA" id="ARBA00022679"/>
    </source>
</evidence>
<dbReference type="GO" id="GO:0008168">
    <property type="term" value="F:methyltransferase activity"/>
    <property type="evidence" value="ECO:0007669"/>
    <property type="project" value="UniProtKB-KW"/>
</dbReference>
<keyword evidence="2" id="KW-0489">Methyltransferase</keyword>
<dbReference type="CDD" id="cd02440">
    <property type="entry name" value="AdoMet_MTases"/>
    <property type="match status" value="2"/>
</dbReference>
<feature type="domain" description="Methyltransferase type 11" evidence="5">
    <location>
        <begin position="55"/>
        <end position="158"/>
    </location>
</feature>
<dbReference type="Gene3D" id="3.40.50.150">
    <property type="entry name" value="Vaccinia Virus protein VP39"/>
    <property type="match status" value="2"/>
</dbReference>
<dbReference type="InterPro" id="IPR051419">
    <property type="entry name" value="Lys/N-term_MeTrsfase_sf"/>
</dbReference>
<accession>A0A814P9E8</accession>
<evidence type="ECO:0000256" key="4">
    <source>
        <dbReference type="ARBA" id="ARBA00023268"/>
    </source>
</evidence>
<dbReference type="Pfam" id="PF08241">
    <property type="entry name" value="Methyltransf_11"/>
    <property type="match status" value="1"/>
</dbReference>
<dbReference type="InterPro" id="IPR013216">
    <property type="entry name" value="Methyltransf_11"/>
</dbReference>
<sequence length="652" mass="74884">MNLLPKAADEFRSRDYWDQFFDKVGREAFEWYSDFIDLADVLCKYIKPRDEVLIIGCGNSTLSSDLYDTGIEHITNVDLSDNVIKKMKKQNEKRRPNMKWLQMDARQMTFEDNQFSVVLDKGTIDALMSNKSEQVLSDIDQILGQIDRVLRLTGRFICITLAQKHILDHISQYFFDSKSWLLRYHHIQTSKAFALPVLAFVFTKIPMKTPLIELQLYNSAENNWLRYHDLPEAISAIQQCQMTCFKKYDFKQKFTPGSETPIIDLYAEGNQTKRRYQMIVVNSLTKYRNKPFAAFIVPKSRNLDWLYSTPAGRQQIISSASYTTIAFIYLQPDEDYRDLEQVKSEMTSAVLDFKPANLPDNVQIPFLSSSEGIGQVKVCEHSSSFIIEDCLCGNENEWKRRLRFDANPNLIQSEIDLTLDKKTNAMVPDYSTLENDYHGIIVACLKTHFLATKKAEPNGNWLLVGLGGGVLTMKLIRAFPKIHLTGVDIDSEMIRIAKTWFGLDDTLSTCVVADGIQFLQRQVEEKVKYDVIIFDVNNNDSQSPLRCPHPAFLDTSVLENVKCLLSTQPGVFVLNFASRDDTNHDREDCLKRLTTNFHHLSSVKLDDDINEIMFASEDAKLNVTTSNKKLSQQNLSFNFDLDELLSKVKIEK</sequence>
<proteinExistence type="inferred from homology"/>
<reference evidence="6" key="1">
    <citation type="submission" date="2021-02" db="EMBL/GenBank/DDBJ databases">
        <authorList>
            <person name="Nowell W R."/>
        </authorList>
    </citation>
    <scope>NUCLEOTIDE SEQUENCE</scope>
</reference>
<keyword evidence="7" id="KW-1185">Reference proteome</keyword>
<organism evidence="6 7">
    <name type="scientific">Adineta ricciae</name>
    <name type="common">Rotifer</name>
    <dbReference type="NCBI Taxonomy" id="249248"/>
    <lineage>
        <taxon>Eukaryota</taxon>
        <taxon>Metazoa</taxon>
        <taxon>Spiralia</taxon>
        <taxon>Gnathifera</taxon>
        <taxon>Rotifera</taxon>
        <taxon>Eurotatoria</taxon>
        <taxon>Bdelloidea</taxon>
        <taxon>Adinetida</taxon>
        <taxon>Adinetidae</taxon>
        <taxon>Adineta</taxon>
    </lineage>
</organism>
<evidence type="ECO:0000256" key="2">
    <source>
        <dbReference type="ARBA" id="ARBA00022603"/>
    </source>
</evidence>
<dbReference type="EMBL" id="CAJNOR010001227">
    <property type="protein sequence ID" value="CAF1101669.1"/>
    <property type="molecule type" value="Genomic_DNA"/>
</dbReference>
<keyword evidence="3" id="KW-0808">Transferase</keyword>
<dbReference type="PANTHER" id="PTHR12176">
    <property type="entry name" value="SAM-DEPENDENT METHYLTRANSFERASE SUPERFAMILY PROTEIN"/>
    <property type="match status" value="1"/>
</dbReference>
<dbReference type="PANTHER" id="PTHR12176:SF78">
    <property type="entry name" value="EEF1A LYSINE AND N-TERMINAL METHYLTRANSFERASE"/>
    <property type="match status" value="1"/>
</dbReference>
<dbReference type="FunFam" id="3.40.50.150:FF:000110">
    <property type="entry name" value="methyltransferase-like protein 13 isoform X1"/>
    <property type="match status" value="1"/>
</dbReference>
<name>A0A814P9E8_ADIRI</name>
<comment type="caution">
    <text evidence="6">The sequence shown here is derived from an EMBL/GenBank/DDBJ whole genome shotgun (WGS) entry which is preliminary data.</text>
</comment>
<dbReference type="GO" id="GO:0032259">
    <property type="term" value="P:methylation"/>
    <property type="evidence" value="ECO:0007669"/>
    <property type="project" value="UniProtKB-KW"/>
</dbReference>
<evidence type="ECO:0000313" key="6">
    <source>
        <dbReference type="EMBL" id="CAF1101669.1"/>
    </source>
</evidence>
<keyword evidence="4" id="KW-0511">Multifunctional enzyme</keyword>
<evidence type="ECO:0000256" key="1">
    <source>
        <dbReference type="ARBA" id="ARBA00008361"/>
    </source>
</evidence>
<protein>
    <recommendedName>
        <fullName evidence="5">Methyltransferase type 11 domain-containing protein</fullName>
    </recommendedName>
</protein>